<feature type="region of interest" description="Disordered" evidence="1">
    <location>
        <begin position="1"/>
        <end position="20"/>
    </location>
</feature>
<dbReference type="AlphaFoldDB" id="A0A8B6X6A3"/>
<protein>
    <submittedName>
        <fullName evidence="3">Uncharacterized protein</fullName>
    </submittedName>
</protein>
<sequence length="668" mass="67927">MKASTVFGRGRRAPAAQASPRGAAARLLSGLLGCVLVLLAGCGGSGGDAPAQTSTPRPALAGTASDGSAAPVADVSVKGASGTPRTSRNSFGGHAYTVDLSGLSAPYALRTQLDDGQPVVSVAFAAGRANLTPFTHLIVARLAATDPSDWYSALGGTGGPDLATLSATDAASASAWLRRELARKWSLTLPAADPLTAPFEARAGDAMQDAILAFDSALAARGRTLAGLTADVVLEARRCRAERISLTAADGADDFCIASKTTARDPANATLQRLSFTNGNGDSLVLRLRGDAVADLAYTPAGGTALRCTGANCAGITVGAPAGDLSRRIGFAGTVLRGADGARLTLDGSLAAAAPGIDLPALPCDDNRWYLIAADNSVTADCTDSANPQTRGRKRQLYTFLNSAAADFTWIEIGVNDDASVASVLVYGVDPATFQYVARWRCLASDCNGVSVSAPDAGGNRAIALDDTRLARVLADGGLDGASSVRLRASFTVADAFTDWTPATCPTGADRITARYSDETDAAAFCPIDDLDGMPLKGGYLDADGNPGYFATGYVSDPMLGNFSVESVTVETGAGGAIRRVSFTRRDGESFACDGDCTGVSVSAPDGAGRQRVSFTAARLGEHASLGLAGDRSLLLDGGFEVAAPGAGKRASAARLPATGAAKRTAAR</sequence>
<evidence type="ECO:0000313" key="3">
    <source>
        <dbReference type="RefSeq" id="WP_028312718.1"/>
    </source>
</evidence>
<feature type="region of interest" description="Disordered" evidence="1">
    <location>
        <begin position="47"/>
        <end position="69"/>
    </location>
</feature>
<evidence type="ECO:0000313" key="2">
    <source>
        <dbReference type="Proteomes" id="UP000675920"/>
    </source>
</evidence>
<accession>A0A8B6X6A3</accession>
<reference evidence="3" key="1">
    <citation type="submission" date="2025-08" db="UniProtKB">
        <authorList>
            <consortium name="RefSeq"/>
        </authorList>
    </citation>
    <scope>IDENTIFICATION</scope>
</reference>
<proteinExistence type="predicted"/>
<keyword evidence="2" id="KW-1185">Reference proteome</keyword>
<evidence type="ECO:0000256" key="1">
    <source>
        <dbReference type="SAM" id="MobiDB-lite"/>
    </source>
</evidence>
<dbReference type="Proteomes" id="UP000675920">
    <property type="component" value="Unplaced"/>
</dbReference>
<name>A0A8B6X6A3_9BURK</name>
<organism evidence="2 3">
    <name type="scientific">Derxia gummosa DSM 723</name>
    <dbReference type="NCBI Taxonomy" id="1121388"/>
    <lineage>
        <taxon>Bacteria</taxon>
        <taxon>Pseudomonadati</taxon>
        <taxon>Pseudomonadota</taxon>
        <taxon>Betaproteobacteria</taxon>
        <taxon>Burkholderiales</taxon>
        <taxon>Alcaligenaceae</taxon>
        <taxon>Derxia</taxon>
    </lineage>
</organism>
<dbReference type="RefSeq" id="WP_028312718.1">
    <property type="nucleotide sequence ID" value="NZ_KI519499.1"/>
</dbReference>
<dbReference type="OrthoDB" id="9148215at2"/>